<keyword evidence="3" id="KW-1185">Reference proteome</keyword>
<dbReference type="InterPro" id="IPR057227">
    <property type="entry name" value="DUF7905"/>
</dbReference>
<reference evidence="2 3" key="1">
    <citation type="journal article" date="2024" name="Commun. Biol.">
        <title>Comparative genomic analysis of thermophilic fungi reveals convergent evolutionary adaptations and gene losses.</title>
        <authorList>
            <person name="Steindorff A.S."/>
            <person name="Aguilar-Pontes M.V."/>
            <person name="Robinson A.J."/>
            <person name="Andreopoulos B."/>
            <person name="LaButti K."/>
            <person name="Kuo A."/>
            <person name="Mondo S."/>
            <person name="Riley R."/>
            <person name="Otillar R."/>
            <person name="Haridas S."/>
            <person name="Lipzen A."/>
            <person name="Grimwood J."/>
            <person name="Schmutz J."/>
            <person name="Clum A."/>
            <person name="Reid I.D."/>
            <person name="Moisan M.C."/>
            <person name="Butler G."/>
            <person name="Nguyen T.T.M."/>
            <person name="Dewar K."/>
            <person name="Conant G."/>
            <person name="Drula E."/>
            <person name="Henrissat B."/>
            <person name="Hansel C."/>
            <person name="Singer S."/>
            <person name="Hutchinson M.I."/>
            <person name="de Vries R.P."/>
            <person name="Natvig D.O."/>
            <person name="Powell A.J."/>
            <person name="Tsang A."/>
            <person name="Grigoriev I.V."/>
        </authorList>
    </citation>
    <scope>NUCLEOTIDE SEQUENCE [LARGE SCALE GENOMIC DNA]</scope>
    <source>
        <strain evidence="2 3">ATCC 24622</strain>
    </source>
</reference>
<organism evidence="2 3">
    <name type="scientific">Phialemonium thermophilum</name>
    <dbReference type="NCBI Taxonomy" id="223376"/>
    <lineage>
        <taxon>Eukaryota</taxon>
        <taxon>Fungi</taxon>
        <taxon>Dikarya</taxon>
        <taxon>Ascomycota</taxon>
        <taxon>Pezizomycotina</taxon>
        <taxon>Sordariomycetes</taxon>
        <taxon>Sordariomycetidae</taxon>
        <taxon>Cephalothecales</taxon>
        <taxon>Cephalothecaceae</taxon>
        <taxon>Phialemonium</taxon>
    </lineage>
</organism>
<dbReference type="Proteomes" id="UP001586593">
    <property type="component" value="Unassembled WGS sequence"/>
</dbReference>
<evidence type="ECO:0000259" key="1">
    <source>
        <dbReference type="Pfam" id="PF25482"/>
    </source>
</evidence>
<dbReference type="Pfam" id="PF25482">
    <property type="entry name" value="DUF7905"/>
    <property type="match status" value="1"/>
</dbReference>
<name>A0ABR3Y6E7_9PEZI</name>
<evidence type="ECO:0000313" key="3">
    <source>
        <dbReference type="Proteomes" id="UP001586593"/>
    </source>
</evidence>
<comment type="caution">
    <text evidence="2">The sequence shown here is derived from an EMBL/GenBank/DDBJ whole genome shotgun (WGS) entry which is preliminary data.</text>
</comment>
<sequence length="479" mass="54936">MAMPTSFSEAPRENESKVNLKVLLPTFGYKEVDPDDIDLMTVLRQIEGRHDVRILQPKDDGVLSIYAKDVLQAQAAAEAIRVSLVRDADEQEIWHPMVLALPPSTEPEEFQAKLERAVDGVRLVALPKFNILDWRPEIRDAQLCAVEYRKAFQDKISLIVSNLRSSPNEMRMRVQFGVLRLQEWRKNKDIYFFNELKTATQRTGLRGTYKFSELVGSAQFAAHLLDIVVGLDGLFDPLSPRISCLEDVQPKHHLIFRTAALDLEMEIIAVLDNDQSRLQYRPGPIKAYRRQKRSRSVEIVTSCPQLKHDWRLEVRARENLGSVPFTQDDISRSMKFAAAEGNDTFPRPFFPKDFVAKYRIEGVQMRTFWAYRLKNTPYEVEISLYHGWPGPTNTPSKAMGCGISMKGMGWDDELDQKNIADGLRDWSDDLKELFPQNRRSLKTDDDGLAYFLRCVGCLHGLVDKVCGMHIDDESKEEQE</sequence>
<accession>A0ABR3Y6E7</accession>
<feature type="domain" description="DUF7905" evidence="1">
    <location>
        <begin position="154"/>
        <end position="388"/>
    </location>
</feature>
<protein>
    <recommendedName>
        <fullName evidence="1">DUF7905 domain-containing protein</fullName>
    </recommendedName>
</protein>
<proteinExistence type="predicted"/>
<evidence type="ECO:0000313" key="2">
    <source>
        <dbReference type="EMBL" id="KAL1883862.1"/>
    </source>
</evidence>
<gene>
    <name evidence="2" type="ORF">VTK73DRAFT_7650</name>
</gene>
<dbReference type="EMBL" id="JAZHXJ010000005">
    <property type="protein sequence ID" value="KAL1883862.1"/>
    <property type="molecule type" value="Genomic_DNA"/>
</dbReference>